<protein>
    <submittedName>
        <fullName evidence="1">Uncharacterized protein</fullName>
    </submittedName>
</protein>
<dbReference type="AlphaFoldDB" id="A0A813WP59"/>
<evidence type="ECO:0000313" key="1">
    <source>
        <dbReference type="EMBL" id="CAF0853525.1"/>
    </source>
</evidence>
<dbReference type="Proteomes" id="UP000663879">
    <property type="component" value="Unassembled WGS sequence"/>
</dbReference>
<accession>A0A813WP59</accession>
<organism evidence="1 2">
    <name type="scientific">Brachionus calyciflorus</name>
    <dbReference type="NCBI Taxonomy" id="104777"/>
    <lineage>
        <taxon>Eukaryota</taxon>
        <taxon>Metazoa</taxon>
        <taxon>Spiralia</taxon>
        <taxon>Gnathifera</taxon>
        <taxon>Rotifera</taxon>
        <taxon>Eurotatoria</taxon>
        <taxon>Monogononta</taxon>
        <taxon>Pseudotrocha</taxon>
        <taxon>Ploima</taxon>
        <taxon>Brachionidae</taxon>
        <taxon>Brachionus</taxon>
    </lineage>
</organism>
<sequence>MKSKLKKSFYASDSDIIACMTDEDENLISKEETTNFNVDKPIHQNCEITTNVIKILTSNFKIQLQKILDNHYHKIEQYIDDLKSKKPGAVSDIIDSELYIYKKDTKSLVLFIDGESYNKSNSFSQWFLLSQICHQLQEGLMKILFFIHLGVAQI</sequence>
<reference evidence="1" key="1">
    <citation type="submission" date="2021-02" db="EMBL/GenBank/DDBJ databases">
        <authorList>
            <person name="Nowell W R."/>
        </authorList>
    </citation>
    <scope>NUCLEOTIDE SEQUENCE</scope>
    <source>
        <strain evidence="1">Ploen Becks lab</strain>
    </source>
</reference>
<comment type="caution">
    <text evidence="1">The sequence shown here is derived from an EMBL/GenBank/DDBJ whole genome shotgun (WGS) entry which is preliminary data.</text>
</comment>
<keyword evidence="2" id="KW-1185">Reference proteome</keyword>
<gene>
    <name evidence="1" type="ORF">OXX778_LOCUS9074</name>
</gene>
<proteinExistence type="predicted"/>
<dbReference type="EMBL" id="CAJNOC010001309">
    <property type="protein sequence ID" value="CAF0853525.1"/>
    <property type="molecule type" value="Genomic_DNA"/>
</dbReference>
<name>A0A813WP59_9BILA</name>
<evidence type="ECO:0000313" key="2">
    <source>
        <dbReference type="Proteomes" id="UP000663879"/>
    </source>
</evidence>